<feature type="transmembrane region" description="Helical" evidence="7">
    <location>
        <begin position="249"/>
        <end position="271"/>
    </location>
</feature>
<evidence type="ECO:0000313" key="9">
    <source>
        <dbReference type="EMBL" id="KIH99071.1"/>
    </source>
</evidence>
<feature type="transmembrane region" description="Helical" evidence="7">
    <location>
        <begin position="308"/>
        <end position="332"/>
    </location>
</feature>
<dbReference type="STRING" id="183763.LP52_09430"/>
<feature type="transmembrane region" description="Helical" evidence="7">
    <location>
        <begin position="57"/>
        <end position="76"/>
    </location>
</feature>
<feature type="transmembrane region" description="Helical" evidence="7">
    <location>
        <begin position="7"/>
        <end position="37"/>
    </location>
</feature>
<dbReference type="RefSeq" id="WP_040272524.1">
    <property type="nucleotide sequence ID" value="NZ_JROO01000016.1"/>
</dbReference>
<evidence type="ECO:0000256" key="2">
    <source>
        <dbReference type="ARBA" id="ARBA00022475"/>
    </source>
</evidence>
<keyword evidence="10" id="KW-1185">Reference proteome</keyword>
<dbReference type="InterPro" id="IPR010656">
    <property type="entry name" value="DctM"/>
</dbReference>
<dbReference type="GO" id="GO:0005886">
    <property type="term" value="C:plasma membrane"/>
    <property type="evidence" value="ECO:0007669"/>
    <property type="project" value="UniProtKB-SubCell"/>
</dbReference>
<dbReference type="EMBL" id="JROO01000016">
    <property type="protein sequence ID" value="KIH99071.1"/>
    <property type="molecule type" value="Genomic_DNA"/>
</dbReference>
<dbReference type="GO" id="GO:0022857">
    <property type="term" value="F:transmembrane transporter activity"/>
    <property type="evidence" value="ECO:0007669"/>
    <property type="project" value="TreeGrafter"/>
</dbReference>
<evidence type="ECO:0000256" key="6">
    <source>
        <dbReference type="ARBA" id="ARBA00023136"/>
    </source>
</evidence>
<dbReference type="Proteomes" id="UP000031675">
    <property type="component" value="Unassembled WGS sequence"/>
</dbReference>
<organism evidence="9 10">
    <name type="scientific">Streptomonospora alba</name>
    <dbReference type="NCBI Taxonomy" id="183763"/>
    <lineage>
        <taxon>Bacteria</taxon>
        <taxon>Bacillati</taxon>
        <taxon>Actinomycetota</taxon>
        <taxon>Actinomycetes</taxon>
        <taxon>Streptosporangiales</taxon>
        <taxon>Nocardiopsidaceae</taxon>
        <taxon>Streptomonospora</taxon>
    </lineage>
</organism>
<protein>
    <submittedName>
        <fullName evidence="9">C4-dicarboxylate ABC transporter permease</fullName>
    </submittedName>
</protein>
<reference evidence="10" key="1">
    <citation type="journal article" date="2015" name="Chem. Biol.">
        <title>Structure, bioactivity, and resistance mechanism of streptomonomicin, an unusual lasso Peptide from an understudied halophilic actinomycete.</title>
        <authorList>
            <person name="Metelev M."/>
            <person name="Tietz J.I."/>
            <person name="Melby J.O."/>
            <person name="Blair P.M."/>
            <person name="Zhu L."/>
            <person name="Livnat I."/>
            <person name="Severinov K."/>
            <person name="Mitchell D.A."/>
        </authorList>
    </citation>
    <scope>NUCLEOTIDE SEQUENCE [LARGE SCALE GENOMIC DNA]</scope>
    <source>
        <strain evidence="10">YIM 90003</strain>
    </source>
</reference>
<evidence type="ECO:0000256" key="3">
    <source>
        <dbReference type="ARBA" id="ARBA00022519"/>
    </source>
</evidence>
<feature type="domain" description="TRAP C4-dicarboxylate transport system permease DctM subunit" evidence="8">
    <location>
        <begin position="12"/>
        <end position="422"/>
    </location>
</feature>
<evidence type="ECO:0000313" key="10">
    <source>
        <dbReference type="Proteomes" id="UP000031675"/>
    </source>
</evidence>
<evidence type="ECO:0000256" key="4">
    <source>
        <dbReference type="ARBA" id="ARBA00022692"/>
    </source>
</evidence>
<proteinExistence type="predicted"/>
<keyword evidence="4 7" id="KW-0812">Transmembrane</keyword>
<feature type="transmembrane region" description="Helical" evidence="7">
    <location>
        <begin position="221"/>
        <end position="243"/>
    </location>
</feature>
<comment type="caution">
    <text evidence="9">The sequence shown here is derived from an EMBL/GenBank/DDBJ whole genome shotgun (WGS) entry which is preliminary data.</text>
</comment>
<gene>
    <name evidence="9" type="ORF">LP52_09430</name>
</gene>
<keyword evidence="6 7" id="KW-0472">Membrane</keyword>
<evidence type="ECO:0000259" key="8">
    <source>
        <dbReference type="Pfam" id="PF06808"/>
    </source>
</evidence>
<dbReference type="PIRSF" id="PIRSF006066">
    <property type="entry name" value="HI0050"/>
    <property type="match status" value="1"/>
</dbReference>
<name>A0A0C2JCD7_9ACTN</name>
<dbReference type="PANTHER" id="PTHR33362:SF5">
    <property type="entry name" value="C4-DICARBOXYLATE TRAP TRANSPORTER LARGE PERMEASE PROTEIN DCTM"/>
    <property type="match status" value="1"/>
</dbReference>
<feature type="transmembrane region" description="Helical" evidence="7">
    <location>
        <begin position="361"/>
        <end position="387"/>
    </location>
</feature>
<dbReference type="AlphaFoldDB" id="A0A0C2JCD7"/>
<evidence type="ECO:0000256" key="7">
    <source>
        <dbReference type="SAM" id="Phobius"/>
    </source>
</evidence>
<keyword evidence="2" id="KW-1003">Cell membrane</keyword>
<accession>A0A0C2JCD7</accession>
<feature type="transmembrane region" description="Helical" evidence="7">
    <location>
        <begin position="141"/>
        <end position="167"/>
    </location>
</feature>
<feature type="transmembrane region" description="Helical" evidence="7">
    <location>
        <begin position="179"/>
        <end position="201"/>
    </location>
</feature>
<keyword evidence="3" id="KW-0997">Cell inner membrane</keyword>
<feature type="transmembrane region" description="Helical" evidence="7">
    <location>
        <begin position="283"/>
        <end position="302"/>
    </location>
</feature>
<dbReference type="Pfam" id="PF06808">
    <property type="entry name" value="DctM"/>
    <property type="match status" value="1"/>
</dbReference>
<sequence>MTPTLVAVLGIAIMLGILFLQMPVSFAMLGVGFLGAVLVSDVDSALHLMASDVYGQFSSYTMAVVPLFILMGQIVFRTGMSARLFGAAYTWIGHLPGGVAATTVAASIGFSAVSGSNSASTATIGAVALPEMKKYGYSQRLAGGAVAVGGTLGILIPPSTALIIIAVQSQQSITKLFQAALAPGLLVGVLLLATVFVMCWFQPRLGPPGPKATWRQRFTSLGGVLQVGVLFLVVIGGIFAGLFTPTEAAAVGALGAVVIGVAGRNLTWAVFWTSVIETLRISAMVILLVAGAVVFGRFLTLSRLPFELAAWVADLPVAPIVIVLAVLAIYLVGGAIMDALGFLVISIPLLFPLITGLGYDIVWFTVIVVLITTIGAITPPVGVNAFIAAGLDRSLDVVTVFRGSIPFLIPFAAAMAIFIAWPGTILFAVD</sequence>
<evidence type="ECO:0000256" key="5">
    <source>
        <dbReference type="ARBA" id="ARBA00022989"/>
    </source>
</evidence>
<feature type="transmembrane region" description="Helical" evidence="7">
    <location>
        <begin position="407"/>
        <end position="429"/>
    </location>
</feature>
<evidence type="ECO:0000256" key="1">
    <source>
        <dbReference type="ARBA" id="ARBA00004429"/>
    </source>
</evidence>
<dbReference type="NCBIfam" id="TIGR00786">
    <property type="entry name" value="dctM"/>
    <property type="match status" value="1"/>
</dbReference>
<comment type="subcellular location">
    <subcellularLocation>
        <location evidence="1">Cell inner membrane</location>
        <topology evidence="1">Multi-pass membrane protein</topology>
    </subcellularLocation>
</comment>
<keyword evidence="5 7" id="KW-1133">Transmembrane helix</keyword>
<dbReference type="OrthoDB" id="9777699at2"/>
<dbReference type="PANTHER" id="PTHR33362">
    <property type="entry name" value="SIALIC ACID TRAP TRANSPORTER PERMEASE PROTEIN SIAT-RELATED"/>
    <property type="match status" value="1"/>
</dbReference>
<feature type="transmembrane region" description="Helical" evidence="7">
    <location>
        <begin position="339"/>
        <end position="355"/>
    </location>
</feature>
<dbReference type="InterPro" id="IPR004681">
    <property type="entry name" value="TRAP_DctM"/>
</dbReference>